<comment type="caution">
    <text evidence="11">The sequence shown here is derived from an EMBL/GenBank/DDBJ whole genome shotgun (WGS) entry which is preliminary data.</text>
</comment>
<evidence type="ECO:0000256" key="5">
    <source>
        <dbReference type="ARBA" id="ARBA00022833"/>
    </source>
</evidence>
<dbReference type="FunFam" id="3.30.40.210:FF:000002">
    <property type="entry name" value="Transcription elongation factor SPT4 homolog"/>
    <property type="match status" value="1"/>
</dbReference>
<dbReference type="InterPro" id="IPR009287">
    <property type="entry name" value="Spt4"/>
</dbReference>
<keyword evidence="3" id="KW-0479">Metal-binding</keyword>
<evidence type="ECO:0000256" key="6">
    <source>
        <dbReference type="ARBA" id="ARBA00023163"/>
    </source>
</evidence>
<dbReference type="GO" id="GO:0032044">
    <property type="term" value="C:DSIF complex"/>
    <property type="evidence" value="ECO:0007669"/>
    <property type="project" value="TreeGrafter"/>
</dbReference>
<evidence type="ECO:0000256" key="8">
    <source>
        <dbReference type="ARBA" id="ARBA00056652"/>
    </source>
</evidence>
<feature type="domain" description="Spt4/RpoE2 zinc finger" evidence="10">
    <location>
        <begin position="16"/>
        <end position="92"/>
    </location>
</feature>
<dbReference type="OrthoDB" id="248751at2759"/>
<organism evidence="11 12">
    <name type="scientific">Ceratopteris richardii</name>
    <name type="common">Triangle waterfern</name>
    <dbReference type="NCBI Taxonomy" id="49495"/>
    <lineage>
        <taxon>Eukaryota</taxon>
        <taxon>Viridiplantae</taxon>
        <taxon>Streptophyta</taxon>
        <taxon>Embryophyta</taxon>
        <taxon>Tracheophyta</taxon>
        <taxon>Polypodiopsida</taxon>
        <taxon>Polypodiidae</taxon>
        <taxon>Polypodiales</taxon>
        <taxon>Pteridineae</taxon>
        <taxon>Pteridaceae</taxon>
        <taxon>Parkerioideae</taxon>
        <taxon>Ceratopteris</taxon>
    </lineage>
</organism>
<sequence>MEGNSAQVPTSFGRELRACLRCRLVKTYDQFKDVGCENCQFFSMEHDHDRVLECTTPTFSGLISSMEPTASWAARWLRIGRFVPGCYALSVSGVLSEEMQGICEYNNVQYVPPR</sequence>
<comment type="similarity">
    <text evidence="2 9">Belongs to the SPT4 family.</text>
</comment>
<keyword evidence="4" id="KW-0863">Zinc-finger</keyword>
<dbReference type="PANTHER" id="PTHR12882">
    <property type="entry name" value="SUPPRESSOR OF TY 4"/>
    <property type="match status" value="1"/>
</dbReference>
<dbReference type="InterPro" id="IPR029040">
    <property type="entry name" value="RPABC4/Spt4"/>
</dbReference>
<dbReference type="PANTHER" id="PTHR12882:SF1">
    <property type="entry name" value="TRANSCRIPTION ELONGATION FACTOR SPT4"/>
    <property type="match status" value="1"/>
</dbReference>
<dbReference type="PIRSF" id="PIRSF025023">
    <property type="entry name" value="Spt4"/>
    <property type="match status" value="1"/>
</dbReference>
<dbReference type="OMA" id="FDGMIAV"/>
<evidence type="ECO:0000256" key="2">
    <source>
        <dbReference type="ARBA" id="ARBA00010464"/>
    </source>
</evidence>
<evidence type="ECO:0000313" key="12">
    <source>
        <dbReference type="Proteomes" id="UP000825935"/>
    </source>
</evidence>
<dbReference type="GO" id="GO:0006355">
    <property type="term" value="P:regulation of DNA-templated transcription"/>
    <property type="evidence" value="ECO:0007669"/>
    <property type="project" value="InterPro"/>
</dbReference>
<evidence type="ECO:0000313" key="11">
    <source>
        <dbReference type="EMBL" id="KAH7291834.1"/>
    </source>
</evidence>
<dbReference type="CDD" id="cd07973">
    <property type="entry name" value="Spt4"/>
    <property type="match status" value="1"/>
</dbReference>
<dbReference type="EMBL" id="CM035434">
    <property type="protein sequence ID" value="KAH7291834.1"/>
    <property type="molecule type" value="Genomic_DNA"/>
</dbReference>
<dbReference type="Gene3D" id="3.30.40.210">
    <property type="match status" value="1"/>
</dbReference>
<dbReference type="SUPFAM" id="SSF63393">
    <property type="entry name" value="RNA polymerase subunits"/>
    <property type="match status" value="1"/>
</dbReference>
<dbReference type="InterPro" id="IPR038510">
    <property type="entry name" value="Spt4_sf"/>
</dbReference>
<dbReference type="GO" id="GO:0140673">
    <property type="term" value="P:transcription elongation-coupled chromatin remodeling"/>
    <property type="evidence" value="ECO:0007669"/>
    <property type="project" value="InterPro"/>
</dbReference>
<accession>A0A8T2R7S4</accession>
<name>A0A8T2R7S4_CERRI</name>
<evidence type="ECO:0000256" key="3">
    <source>
        <dbReference type="ARBA" id="ARBA00022723"/>
    </source>
</evidence>
<dbReference type="GO" id="GO:0000993">
    <property type="term" value="F:RNA polymerase II complex binding"/>
    <property type="evidence" value="ECO:0007669"/>
    <property type="project" value="TreeGrafter"/>
</dbReference>
<evidence type="ECO:0000256" key="4">
    <source>
        <dbReference type="ARBA" id="ARBA00022771"/>
    </source>
</evidence>
<evidence type="ECO:0000259" key="10">
    <source>
        <dbReference type="SMART" id="SM01389"/>
    </source>
</evidence>
<keyword evidence="7 9" id="KW-0539">Nucleus</keyword>
<dbReference type="InterPro" id="IPR022800">
    <property type="entry name" value="Spt4/RpoE2_Znf"/>
</dbReference>
<evidence type="ECO:0000256" key="9">
    <source>
        <dbReference type="PIRNR" id="PIRNR025023"/>
    </source>
</evidence>
<protein>
    <recommendedName>
        <fullName evidence="9">Transcription elongation factor SPT4 homolog</fullName>
    </recommendedName>
</protein>
<proteinExistence type="inferred from homology"/>
<reference evidence="11" key="1">
    <citation type="submission" date="2021-08" db="EMBL/GenBank/DDBJ databases">
        <title>WGS assembly of Ceratopteris richardii.</title>
        <authorList>
            <person name="Marchant D.B."/>
            <person name="Chen G."/>
            <person name="Jenkins J."/>
            <person name="Shu S."/>
            <person name="Leebens-Mack J."/>
            <person name="Grimwood J."/>
            <person name="Schmutz J."/>
            <person name="Soltis P."/>
            <person name="Soltis D."/>
            <person name="Chen Z.-H."/>
        </authorList>
    </citation>
    <scope>NUCLEOTIDE SEQUENCE</scope>
    <source>
        <strain evidence="11">Whitten #5841</strain>
        <tissue evidence="11">Leaf</tissue>
    </source>
</reference>
<dbReference type="AlphaFoldDB" id="A0A8T2R7S4"/>
<dbReference type="GO" id="GO:0008270">
    <property type="term" value="F:zinc ion binding"/>
    <property type="evidence" value="ECO:0007669"/>
    <property type="project" value="UniProtKB-KW"/>
</dbReference>
<dbReference type="Proteomes" id="UP000825935">
    <property type="component" value="Chromosome 29"/>
</dbReference>
<evidence type="ECO:0000256" key="7">
    <source>
        <dbReference type="ARBA" id="ARBA00023242"/>
    </source>
</evidence>
<comment type="subcellular location">
    <subcellularLocation>
        <location evidence="1 9">Nucleus</location>
    </subcellularLocation>
</comment>
<keyword evidence="12" id="KW-1185">Reference proteome</keyword>
<dbReference type="Pfam" id="PF06093">
    <property type="entry name" value="Spt4"/>
    <property type="match status" value="1"/>
</dbReference>
<gene>
    <name evidence="11" type="ORF">KP509_29G037600</name>
</gene>
<dbReference type="SMART" id="SM01389">
    <property type="entry name" value="Spt4"/>
    <property type="match status" value="1"/>
</dbReference>
<comment type="function">
    <text evidence="8 9">May regulate transcription elongation by RNA polymerase II. May enhance transcriptional pausing at sites proximal to the promoter, which may in turn facilitate the assembly of an elongation competent RNA polymerase II complex.</text>
</comment>
<keyword evidence="6 9" id="KW-0804">Transcription</keyword>
<keyword evidence="5" id="KW-0862">Zinc</keyword>
<evidence type="ECO:0000256" key="1">
    <source>
        <dbReference type="ARBA" id="ARBA00004123"/>
    </source>
</evidence>